<dbReference type="Pfam" id="PF00962">
    <property type="entry name" value="A_deaminase"/>
    <property type="match status" value="1"/>
</dbReference>
<dbReference type="PANTHER" id="PTHR11409">
    <property type="entry name" value="ADENOSINE DEAMINASE"/>
    <property type="match status" value="1"/>
</dbReference>
<keyword evidence="3" id="KW-0479">Metal-binding</keyword>
<evidence type="ECO:0000256" key="6">
    <source>
        <dbReference type="ARBA" id="ARBA00023080"/>
    </source>
</evidence>
<evidence type="ECO:0000259" key="8">
    <source>
        <dbReference type="Pfam" id="PF00962"/>
    </source>
</evidence>
<evidence type="ECO:0000256" key="4">
    <source>
        <dbReference type="ARBA" id="ARBA00022801"/>
    </source>
</evidence>
<comment type="cofactor">
    <cofactor evidence="1">
        <name>Zn(2+)</name>
        <dbReference type="ChEBI" id="CHEBI:29105"/>
    </cofactor>
</comment>
<reference evidence="9" key="2">
    <citation type="submission" date="2022-10" db="EMBL/GenBank/DDBJ databases">
        <authorList>
            <consortium name="ENA_rothamsted_submissions"/>
            <consortium name="culmorum"/>
            <person name="King R."/>
        </authorList>
    </citation>
    <scope>NUCLEOTIDE SEQUENCE</scope>
</reference>
<dbReference type="SUPFAM" id="SSF51556">
    <property type="entry name" value="Metallo-dependent hydrolases"/>
    <property type="match status" value="1"/>
</dbReference>
<proteinExistence type="inferred from homology"/>
<feature type="domain" description="Adenosine deaminase" evidence="8">
    <location>
        <begin position="9"/>
        <end position="334"/>
    </location>
</feature>
<keyword evidence="10" id="KW-1185">Reference proteome</keyword>
<dbReference type="InterPro" id="IPR006330">
    <property type="entry name" value="Ado/ade_deaminase"/>
</dbReference>
<dbReference type="Gene3D" id="3.20.20.140">
    <property type="entry name" value="Metal-dependent hydrolases"/>
    <property type="match status" value="1"/>
</dbReference>
<evidence type="ECO:0000256" key="7">
    <source>
        <dbReference type="ARBA" id="ARBA00048787"/>
    </source>
</evidence>
<dbReference type="OrthoDB" id="272271at2759"/>
<organism evidence="9 10">
    <name type="scientific">Chironomus riparius</name>
    <dbReference type="NCBI Taxonomy" id="315576"/>
    <lineage>
        <taxon>Eukaryota</taxon>
        <taxon>Metazoa</taxon>
        <taxon>Ecdysozoa</taxon>
        <taxon>Arthropoda</taxon>
        <taxon>Hexapoda</taxon>
        <taxon>Insecta</taxon>
        <taxon>Pterygota</taxon>
        <taxon>Neoptera</taxon>
        <taxon>Endopterygota</taxon>
        <taxon>Diptera</taxon>
        <taxon>Nematocera</taxon>
        <taxon>Chironomoidea</taxon>
        <taxon>Chironomidae</taxon>
        <taxon>Chironominae</taxon>
        <taxon>Chironomus</taxon>
    </lineage>
</organism>
<comment type="similarity">
    <text evidence="2">Belongs to the metallo-dependent hydrolases superfamily. Adenosine and AMP deaminases family.</text>
</comment>
<dbReference type="GO" id="GO:0004000">
    <property type="term" value="F:adenosine deaminase activity"/>
    <property type="evidence" value="ECO:0007669"/>
    <property type="project" value="TreeGrafter"/>
</dbReference>
<reference evidence="9" key="1">
    <citation type="submission" date="2022-01" db="EMBL/GenBank/DDBJ databases">
        <authorList>
            <person name="King R."/>
        </authorList>
    </citation>
    <scope>NUCLEOTIDE SEQUENCE</scope>
</reference>
<evidence type="ECO:0000256" key="3">
    <source>
        <dbReference type="ARBA" id="ARBA00022723"/>
    </source>
</evidence>
<dbReference type="Proteomes" id="UP001153620">
    <property type="component" value="Chromosome 1"/>
</dbReference>
<dbReference type="EMBL" id="OU895877">
    <property type="protein sequence ID" value="CAG9801342.1"/>
    <property type="molecule type" value="Genomic_DNA"/>
</dbReference>
<evidence type="ECO:0000256" key="2">
    <source>
        <dbReference type="ARBA" id="ARBA00006676"/>
    </source>
</evidence>
<keyword evidence="5" id="KW-0862">Zinc</keyword>
<sequence>MDEFVKNMPKIELHAHLNGSLSNSTLCKLIELKKKNQGSAEENMAFYHTFDADESLEKCFEKFKLAHDLVNSKEAVKLALCCVIDEFSKENVIYLEIRSAPRSTAFMSKEEYLQAVIDQIILCQESHPTIMVKYIPSINISYGTKEAEENYKLFYEFRNKYPDLICGMDLSGDPIKGKFSDVKKVFDQARADGFRFAIHCAESLDENEILEKLEFMASGDRIGHGTFIEESNTEIWNLFTSKHLPIELCLTSNVLCQSVKKYEDHHISRFIRKYPVMICTDDYGVFSTSLTRELKICVDVFGLTKSELIDLTVTANKYSFARPEERQLISDKIEAFKAEAVLD</sequence>
<dbReference type="GO" id="GO:0006154">
    <property type="term" value="P:adenosine catabolic process"/>
    <property type="evidence" value="ECO:0007669"/>
    <property type="project" value="TreeGrafter"/>
</dbReference>
<protein>
    <recommendedName>
        <fullName evidence="8">Adenosine deaminase domain-containing protein</fullName>
    </recommendedName>
</protein>
<dbReference type="GO" id="GO:0046872">
    <property type="term" value="F:metal ion binding"/>
    <property type="evidence" value="ECO:0007669"/>
    <property type="project" value="UniProtKB-KW"/>
</dbReference>
<accession>A0A9N9WMF8</accession>
<dbReference type="PANTHER" id="PTHR11409:SF42">
    <property type="entry name" value="ADENOSINE DEAMINASE-LIKE PROTEIN"/>
    <property type="match status" value="1"/>
</dbReference>
<keyword evidence="6" id="KW-0546">Nucleotide metabolism</keyword>
<evidence type="ECO:0000313" key="10">
    <source>
        <dbReference type="Proteomes" id="UP001153620"/>
    </source>
</evidence>
<evidence type="ECO:0000256" key="1">
    <source>
        <dbReference type="ARBA" id="ARBA00001947"/>
    </source>
</evidence>
<evidence type="ECO:0000313" key="9">
    <source>
        <dbReference type="EMBL" id="CAG9801342.1"/>
    </source>
</evidence>
<dbReference type="GO" id="GO:0009117">
    <property type="term" value="P:nucleotide metabolic process"/>
    <property type="evidence" value="ECO:0007669"/>
    <property type="project" value="UniProtKB-KW"/>
</dbReference>
<dbReference type="InterPro" id="IPR032466">
    <property type="entry name" value="Metal_Hydrolase"/>
</dbReference>
<dbReference type="InterPro" id="IPR001365">
    <property type="entry name" value="A_deaminase_dom"/>
</dbReference>
<name>A0A9N9WMF8_9DIPT</name>
<evidence type="ECO:0000256" key="5">
    <source>
        <dbReference type="ARBA" id="ARBA00022833"/>
    </source>
</evidence>
<comment type="catalytic activity">
    <reaction evidence="7">
        <text>N(6)-methyl-AMP + H2O + H(+) = IMP + methylamine</text>
        <dbReference type="Rhea" id="RHEA:16001"/>
        <dbReference type="ChEBI" id="CHEBI:15377"/>
        <dbReference type="ChEBI" id="CHEBI:15378"/>
        <dbReference type="ChEBI" id="CHEBI:58053"/>
        <dbReference type="ChEBI" id="CHEBI:59338"/>
        <dbReference type="ChEBI" id="CHEBI:144842"/>
    </reaction>
    <physiologicalReaction direction="left-to-right" evidence="7">
        <dbReference type="Rhea" id="RHEA:16002"/>
    </physiologicalReaction>
</comment>
<dbReference type="GO" id="GO:0046103">
    <property type="term" value="P:inosine biosynthetic process"/>
    <property type="evidence" value="ECO:0007669"/>
    <property type="project" value="TreeGrafter"/>
</dbReference>
<gene>
    <name evidence="9" type="ORF">CHIRRI_LOCUS4272</name>
</gene>
<dbReference type="AlphaFoldDB" id="A0A9N9WMF8"/>
<keyword evidence="4" id="KW-0378">Hydrolase</keyword>